<proteinExistence type="predicted"/>
<gene>
    <name evidence="1" type="ORF">MNBD_NITROSPINAE01-1006</name>
</gene>
<accession>A0A3B1CKP7</accession>
<name>A0A3B1CKP7_9ZZZZ</name>
<sequence>MAEALKNSYNEKFFKTLSAALKTAYPKFGSGLFHKLIFDDEWETRELKQRMRHITLCLKETLPNSYRKSLEILLQTAPEFSGFEPMFFPDFVEVYGMDDWEISIAALEEFTKYSSSEFAVRPFILKDSAKMMKQMQKWTSHDNHHVRRLSSEGCRPRLPWAMALPEFKKKPGPVLAVLDKLKNDSHEYVRRSVANNINDISKDNPELIFNVVKKWHGQNRKTDWIAKHGLRTLLKNGDKKALLMFGFAATPAVVAGKLKTNKRSIKIGEHLGFSFELLVKSAKRQKIRLEYAIYYLKANGSLSKKVFKISENEYEKGNKTFTVRRSFKNMTTRKHYPGCHKLTIIVNGNETQAVTFTLKS</sequence>
<dbReference type="Pfam" id="PF08713">
    <property type="entry name" value="DNA_alkylation"/>
    <property type="match status" value="1"/>
</dbReference>
<reference evidence="1" key="1">
    <citation type="submission" date="2018-06" db="EMBL/GenBank/DDBJ databases">
        <authorList>
            <person name="Zhirakovskaya E."/>
        </authorList>
    </citation>
    <scope>NUCLEOTIDE SEQUENCE</scope>
</reference>
<dbReference type="AlphaFoldDB" id="A0A3B1CKP7"/>
<dbReference type="SUPFAM" id="SSF48371">
    <property type="entry name" value="ARM repeat"/>
    <property type="match status" value="1"/>
</dbReference>
<dbReference type="InterPro" id="IPR014825">
    <property type="entry name" value="DNA_alkylation"/>
</dbReference>
<dbReference type="Gene3D" id="1.25.40.290">
    <property type="entry name" value="ARM repeat domains"/>
    <property type="match status" value="1"/>
</dbReference>
<dbReference type="InterPro" id="IPR016024">
    <property type="entry name" value="ARM-type_fold"/>
</dbReference>
<protein>
    <submittedName>
        <fullName evidence="1">DNA alkylation repair enzyme</fullName>
    </submittedName>
</protein>
<evidence type="ECO:0000313" key="1">
    <source>
        <dbReference type="EMBL" id="VAX17317.1"/>
    </source>
</evidence>
<organism evidence="1">
    <name type="scientific">hydrothermal vent metagenome</name>
    <dbReference type="NCBI Taxonomy" id="652676"/>
    <lineage>
        <taxon>unclassified sequences</taxon>
        <taxon>metagenomes</taxon>
        <taxon>ecological metagenomes</taxon>
    </lineage>
</organism>
<dbReference type="EMBL" id="UOGC01000050">
    <property type="protein sequence ID" value="VAX17317.1"/>
    <property type="molecule type" value="Genomic_DNA"/>
</dbReference>